<gene>
    <name evidence="2" type="ORF">AWRI4620_LOCUS2620</name>
</gene>
<keyword evidence="3" id="KW-1185">Reference proteome</keyword>
<dbReference type="OrthoDB" id="3913427at2759"/>
<evidence type="ECO:0000256" key="1">
    <source>
        <dbReference type="SAM" id="SignalP"/>
    </source>
</evidence>
<proteinExistence type="predicted"/>
<feature type="chain" id="PRO_5040219076" evidence="1">
    <location>
        <begin position="18"/>
        <end position="114"/>
    </location>
</feature>
<evidence type="ECO:0000313" key="2">
    <source>
        <dbReference type="EMBL" id="CAD0108365.1"/>
    </source>
</evidence>
<dbReference type="Proteomes" id="UP000745764">
    <property type="component" value="Unassembled WGS sequence"/>
</dbReference>
<feature type="signal peptide" evidence="1">
    <location>
        <begin position="1"/>
        <end position="17"/>
    </location>
</feature>
<reference evidence="2" key="1">
    <citation type="submission" date="2020-06" db="EMBL/GenBank/DDBJ databases">
        <authorList>
            <person name="Onetto C."/>
        </authorList>
    </citation>
    <scope>NUCLEOTIDE SEQUENCE</scope>
</reference>
<protein>
    <submittedName>
        <fullName evidence="2">Uncharacterized protein</fullName>
    </submittedName>
</protein>
<keyword evidence="1" id="KW-0732">Signal</keyword>
<evidence type="ECO:0000313" key="3">
    <source>
        <dbReference type="Proteomes" id="UP000745764"/>
    </source>
</evidence>
<name>A0A9N8KHZ4_9PEZI</name>
<dbReference type="EMBL" id="CAINUL010000002">
    <property type="protein sequence ID" value="CAD0108365.1"/>
    <property type="molecule type" value="Genomic_DNA"/>
</dbReference>
<sequence length="114" mass="12164">MLGLSLLFLFAMSMATATPSDQATYVSIFDIVESSESAAVLKVMIDDSPGYSYIDLDLSDINLLRVSVLHGDDDSVISRMEAPTNSKAAAFQKALDAEAASQSQQEPLEPGAMD</sequence>
<accession>A0A9N8KHZ4</accession>
<organism evidence="2 3">
    <name type="scientific">Aureobasidium uvarum</name>
    <dbReference type="NCBI Taxonomy" id="2773716"/>
    <lineage>
        <taxon>Eukaryota</taxon>
        <taxon>Fungi</taxon>
        <taxon>Dikarya</taxon>
        <taxon>Ascomycota</taxon>
        <taxon>Pezizomycotina</taxon>
        <taxon>Dothideomycetes</taxon>
        <taxon>Dothideomycetidae</taxon>
        <taxon>Dothideales</taxon>
        <taxon>Saccotheciaceae</taxon>
        <taxon>Aureobasidium</taxon>
    </lineage>
</organism>
<dbReference type="AlphaFoldDB" id="A0A9N8KHZ4"/>
<comment type="caution">
    <text evidence="2">The sequence shown here is derived from an EMBL/GenBank/DDBJ whole genome shotgun (WGS) entry which is preliminary data.</text>
</comment>